<dbReference type="EMBL" id="CP017962">
    <property type="protein sequence ID" value="APC47257.1"/>
    <property type="molecule type" value="Genomic_DNA"/>
</dbReference>
<dbReference type="GO" id="GO:0016491">
    <property type="term" value="F:oxidoreductase activity"/>
    <property type="evidence" value="ECO:0007669"/>
    <property type="project" value="UniProtKB-KW"/>
</dbReference>
<name>A0AAC9NJ72_VIRHA</name>
<dbReference type="KEGG" id="vhl:BME96_03240"/>
<evidence type="ECO:0000313" key="5">
    <source>
        <dbReference type="EMBL" id="MBD1224757.1"/>
    </source>
</evidence>
<evidence type="ECO:0000313" key="4">
    <source>
        <dbReference type="EMBL" id="APC47257.1"/>
    </source>
</evidence>
<organism evidence="4 6">
    <name type="scientific">Virgibacillus halodenitrificans</name>
    <name type="common">Bacillus halodenitrificans</name>
    <dbReference type="NCBI Taxonomy" id="1482"/>
    <lineage>
        <taxon>Bacteria</taxon>
        <taxon>Bacillati</taxon>
        <taxon>Bacillota</taxon>
        <taxon>Bacilli</taxon>
        <taxon>Bacillales</taxon>
        <taxon>Bacillaceae</taxon>
        <taxon>Virgibacillus</taxon>
    </lineage>
</organism>
<dbReference type="Proteomes" id="UP000621631">
    <property type="component" value="Unassembled WGS sequence"/>
</dbReference>
<evidence type="ECO:0000256" key="2">
    <source>
        <dbReference type="ARBA" id="ARBA00023002"/>
    </source>
</evidence>
<evidence type="ECO:0000256" key="1">
    <source>
        <dbReference type="ARBA" id="ARBA00006484"/>
    </source>
</evidence>
<dbReference type="Gene3D" id="3.40.50.720">
    <property type="entry name" value="NAD(P)-binding Rossmann-like Domain"/>
    <property type="match status" value="1"/>
</dbReference>
<keyword evidence="2" id="KW-0560">Oxidoreductase</keyword>
<dbReference type="RefSeq" id="WP_060680241.1">
    <property type="nucleotide sequence ID" value="NZ_CP017962.1"/>
</dbReference>
<dbReference type="GeneID" id="71513399"/>
<comment type="similarity">
    <text evidence="1 3">Belongs to the short-chain dehydrogenases/reductases (SDR) family.</text>
</comment>
<evidence type="ECO:0000313" key="7">
    <source>
        <dbReference type="Proteomes" id="UP000621631"/>
    </source>
</evidence>
<dbReference type="SUPFAM" id="SSF51735">
    <property type="entry name" value="NAD(P)-binding Rossmann-fold domains"/>
    <property type="match status" value="1"/>
</dbReference>
<dbReference type="InterPro" id="IPR002347">
    <property type="entry name" value="SDR_fam"/>
</dbReference>
<dbReference type="EMBL" id="JACWEZ010000025">
    <property type="protein sequence ID" value="MBD1224757.1"/>
    <property type="molecule type" value="Genomic_DNA"/>
</dbReference>
<evidence type="ECO:0000256" key="3">
    <source>
        <dbReference type="RuleBase" id="RU000363"/>
    </source>
</evidence>
<dbReference type="InterPro" id="IPR020904">
    <property type="entry name" value="Sc_DH/Rdtase_CS"/>
</dbReference>
<reference evidence="4 6" key="1">
    <citation type="submission" date="2016-11" db="EMBL/GenBank/DDBJ databases">
        <title>Complete genome sequencing of Virgibacillus halodenitrificans PDB-F2.</title>
        <authorList>
            <person name="Sun Z."/>
            <person name="Zhou Y."/>
            <person name="Li H."/>
        </authorList>
    </citation>
    <scope>NUCLEOTIDE SEQUENCE [LARGE SCALE GENOMIC DNA]</scope>
    <source>
        <strain evidence="4 6">PDB-F2</strain>
    </source>
</reference>
<protein>
    <submittedName>
        <fullName evidence="5">SDR family oxidoreductase</fullName>
    </submittedName>
    <submittedName>
        <fullName evidence="4">Short-chain dehydrogenase</fullName>
    </submittedName>
</protein>
<dbReference type="GO" id="GO:0016020">
    <property type="term" value="C:membrane"/>
    <property type="evidence" value="ECO:0007669"/>
    <property type="project" value="TreeGrafter"/>
</dbReference>
<dbReference type="PRINTS" id="PR00081">
    <property type="entry name" value="GDHRDH"/>
</dbReference>
<dbReference type="PANTHER" id="PTHR44196:SF1">
    <property type="entry name" value="DEHYDROGENASE_REDUCTASE SDR FAMILY MEMBER 7B"/>
    <property type="match status" value="1"/>
</dbReference>
<dbReference type="PRINTS" id="PR00080">
    <property type="entry name" value="SDRFAMILY"/>
</dbReference>
<reference evidence="5 7" key="2">
    <citation type="submission" date="2020-09" db="EMBL/GenBank/DDBJ databases">
        <title>Draft Genome Sequences of Oil-Oxidizing Bacteria Halomonas titanicae, Marinobacter lutaoensis, and Virgibacillus halodenitrificans Isolated from Highly Saline Environments.</title>
        <authorList>
            <person name="Grouzdev D.S."/>
            <person name="Sokolova D.S."/>
            <person name="Semenova E.M."/>
            <person name="Borzenkov I.A."/>
            <person name="Bidzhieva S.K."/>
            <person name="Poltaraus A.B."/>
            <person name="Nazina T.N."/>
        </authorList>
    </citation>
    <scope>NUCLEOTIDE SEQUENCE [LARGE SCALE GENOMIC DNA]</scope>
    <source>
        <strain evidence="5 7">VKM B-3472D</strain>
    </source>
</reference>
<keyword evidence="7" id="KW-1185">Reference proteome</keyword>
<dbReference type="Pfam" id="PF00106">
    <property type="entry name" value="adh_short"/>
    <property type="match status" value="1"/>
</dbReference>
<dbReference type="Proteomes" id="UP000182945">
    <property type="component" value="Chromosome"/>
</dbReference>
<sequence>MPNAAITGAGTGLGRALAIEYAAKGYKLFLLGRTDTKLQIVKEKIMQAGGQAEVILCDVREQASVSVAFQQIGRLDLFINNAGTGIFGPLNNYTLEEIENILDTNVKGTIFTVQSAAPLIKESKGRILTVISTAGLRGKKNESLYCASKFAIRGFTESLQKEWEHEEHTITSVYMGGMNTPFWKDSTHVKDASGLQSPQSVAKKIIEQDDGRKEIIIDK</sequence>
<dbReference type="CDD" id="cd05233">
    <property type="entry name" value="SDR_c"/>
    <property type="match status" value="1"/>
</dbReference>
<evidence type="ECO:0000313" key="6">
    <source>
        <dbReference type="Proteomes" id="UP000182945"/>
    </source>
</evidence>
<gene>
    <name evidence="4" type="ORF">BME96_03240</name>
    <name evidence="5" type="ORF">IC602_19260</name>
</gene>
<dbReference type="InterPro" id="IPR036291">
    <property type="entry name" value="NAD(P)-bd_dom_sf"/>
</dbReference>
<proteinExistence type="inferred from homology"/>
<dbReference type="AlphaFoldDB" id="A0AAC9NJ72"/>
<dbReference type="PROSITE" id="PS00061">
    <property type="entry name" value="ADH_SHORT"/>
    <property type="match status" value="1"/>
</dbReference>
<accession>A0AAC9NJ72</accession>
<dbReference type="PANTHER" id="PTHR44196">
    <property type="entry name" value="DEHYDROGENASE/REDUCTASE SDR FAMILY MEMBER 7B"/>
    <property type="match status" value="1"/>
</dbReference>